<organism evidence="3 4">
    <name type="scientific">Lithocarpus litseifolius</name>
    <dbReference type="NCBI Taxonomy" id="425828"/>
    <lineage>
        <taxon>Eukaryota</taxon>
        <taxon>Viridiplantae</taxon>
        <taxon>Streptophyta</taxon>
        <taxon>Embryophyta</taxon>
        <taxon>Tracheophyta</taxon>
        <taxon>Spermatophyta</taxon>
        <taxon>Magnoliopsida</taxon>
        <taxon>eudicotyledons</taxon>
        <taxon>Gunneridae</taxon>
        <taxon>Pentapetalae</taxon>
        <taxon>rosids</taxon>
        <taxon>fabids</taxon>
        <taxon>Fagales</taxon>
        <taxon>Fagaceae</taxon>
        <taxon>Lithocarpus</taxon>
    </lineage>
</organism>
<dbReference type="Pfam" id="PF00657">
    <property type="entry name" value="Lipase_GDSL"/>
    <property type="match status" value="1"/>
</dbReference>
<dbReference type="Proteomes" id="UP001459277">
    <property type="component" value="Unassembled WGS sequence"/>
</dbReference>
<name>A0AAW2D5J3_9ROSI</name>
<dbReference type="InterPro" id="IPR001087">
    <property type="entry name" value="GDSL"/>
</dbReference>
<evidence type="ECO:0000313" key="3">
    <source>
        <dbReference type="EMBL" id="KAL0005534.1"/>
    </source>
</evidence>
<dbReference type="AlphaFoldDB" id="A0AAW2D5J3"/>
<gene>
    <name evidence="3" type="ORF">SO802_013095</name>
</gene>
<dbReference type="InterPro" id="IPR036514">
    <property type="entry name" value="SGNH_hydro_sf"/>
</dbReference>
<evidence type="ECO:0000256" key="1">
    <source>
        <dbReference type="ARBA" id="ARBA00008668"/>
    </source>
</evidence>
<evidence type="ECO:0000256" key="2">
    <source>
        <dbReference type="ARBA" id="ARBA00023180"/>
    </source>
</evidence>
<dbReference type="GO" id="GO:0016788">
    <property type="term" value="F:hydrolase activity, acting on ester bonds"/>
    <property type="evidence" value="ECO:0007669"/>
    <property type="project" value="InterPro"/>
</dbReference>
<accession>A0AAW2D5J3</accession>
<dbReference type="PANTHER" id="PTHR22835">
    <property type="entry name" value="ZINC FINGER FYVE DOMAIN CONTAINING PROTEIN"/>
    <property type="match status" value="1"/>
</dbReference>
<protein>
    <submittedName>
        <fullName evidence="3">Uncharacterized protein</fullName>
    </submittedName>
</protein>
<dbReference type="Gene3D" id="3.40.50.1110">
    <property type="entry name" value="SGNH hydrolase"/>
    <property type="match status" value="1"/>
</dbReference>
<dbReference type="EMBL" id="JAZDWU010000004">
    <property type="protein sequence ID" value="KAL0005534.1"/>
    <property type="molecule type" value="Genomic_DNA"/>
</dbReference>
<comment type="similarity">
    <text evidence="1">Belongs to the 'GDSL' lipolytic enzyme family.</text>
</comment>
<keyword evidence="4" id="KW-1185">Reference proteome</keyword>
<evidence type="ECO:0000313" key="4">
    <source>
        <dbReference type="Proteomes" id="UP001459277"/>
    </source>
</evidence>
<dbReference type="SUPFAM" id="SSF52266">
    <property type="entry name" value="SGNH hydrolase"/>
    <property type="match status" value="1"/>
</dbReference>
<proteinExistence type="inferred from homology"/>
<sequence length="208" mass="23301">MGDPLSLSPLLLASTGLCSNGLLMIDYIDCAEKLKTMVGETGGNDYNHALFQGKTTEEAREIIPEVVQAIKDVVTTNNPAAYDEFHCLKGLNNFSTYYNDQLKRALEDLRKKNPKVVVVYGDYYNAFQWVYCHTELLGFDAASLQKFCCGVGGDYDFSLIKMCGAPGVTVCPNPDERISWDGVHLTQKAYQYMVNWLINDILPNLHCY</sequence>
<reference evidence="3 4" key="1">
    <citation type="submission" date="2024-01" db="EMBL/GenBank/DDBJ databases">
        <title>A telomere-to-telomere, gap-free genome of sweet tea (Lithocarpus litseifolius).</title>
        <authorList>
            <person name="Zhou J."/>
        </authorList>
    </citation>
    <scope>NUCLEOTIDE SEQUENCE [LARGE SCALE GENOMIC DNA]</scope>
    <source>
        <strain evidence="3">Zhou-2022a</strain>
        <tissue evidence="3">Leaf</tissue>
    </source>
</reference>
<dbReference type="PANTHER" id="PTHR22835:SF517">
    <property type="entry name" value="GDSL-LIKE LIPASE_ACYLHYDROLASE FAMILY PROTEIN, EXPRESSED"/>
    <property type="match status" value="1"/>
</dbReference>
<comment type="caution">
    <text evidence="3">The sequence shown here is derived from an EMBL/GenBank/DDBJ whole genome shotgun (WGS) entry which is preliminary data.</text>
</comment>
<keyword evidence="2" id="KW-0325">Glycoprotein</keyword>